<dbReference type="InterPro" id="IPR000573">
    <property type="entry name" value="AconitaseA/IPMdHydase_ssu_swvl"/>
</dbReference>
<evidence type="ECO:0000256" key="3">
    <source>
        <dbReference type="ARBA" id="ARBA00007185"/>
    </source>
</evidence>
<dbReference type="GO" id="GO:0051536">
    <property type="term" value="F:iron-sulfur cluster binding"/>
    <property type="evidence" value="ECO:0007669"/>
    <property type="project" value="UniProtKB-KW"/>
</dbReference>
<comment type="caution">
    <text evidence="16">The sequence shown here is derived from an EMBL/GenBank/DDBJ whole genome shotgun (WGS) entry which is preliminary data.</text>
</comment>
<dbReference type="EMBL" id="PTIX01000009">
    <property type="protein sequence ID" value="PPK66898.1"/>
    <property type="molecule type" value="Genomic_DNA"/>
</dbReference>
<evidence type="ECO:0000256" key="12">
    <source>
        <dbReference type="ARBA" id="ARBA00023501"/>
    </source>
</evidence>
<proteinExistence type="inferred from homology"/>
<dbReference type="SUPFAM" id="SSF52016">
    <property type="entry name" value="LeuD/IlvD-like"/>
    <property type="match status" value="1"/>
</dbReference>
<dbReference type="NCBIfam" id="NF006757">
    <property type="entry name" value="PRK09277.1"/>
    <property type="match status" value="1"/>
</dbReference>
<dbReference type="GO" id="GO:0003723">
    <property type="term" value="F:RNA binding"/>
    <property type="evidence" value="ECO:0007669"/>
    <property type="project" value="UniProtKB-KW"/>
</dbReference>
<evidence type="ECO:0000256" key="10">
    <source>
        <dbReference type="ARBA" id="ARBA00023014"/>
    </source>
</evidence>
<dbReference type="PRINTS" id="PR00415">
    <property type="entry name" value="ACONITASE"/>
</dbReference>
<feature type="domain" description="Aconitase/3-isopropylmalate dehydratase large subunit alpha/beta/alpha" evidence="14">
    <location>
        <begin position="73"/>
        <end position="597"/>
    </location>
</feature>
<dbReference type="Gene3D" id="3.30.499.10">
    <property type="entry name" value="Aconitase, domain 3"/>
    <property type="match status" value="2"/>
</dbReference>
<dbReference type="OrthoDB" id="9764318at2"/>
<feature type="region of interest" description="Disordered" evidence="13">
    <location>
        <begin position="398"/>
        <end position="445"/>
    </location>
</feature>
<dbReference type="InterPro" id="IPR001030">
    <property type="entry name" value="Acoase/IPM_deHydtase_lsu_aba"/>
</dbReference>
<evidence type="ECO:0000256" key="11">
    <source>
        <dbReference type="ARBA" id="ARBA00023239"/>
    </source>
</evidence>
<evidence type="ECO:0000256" key="7">
    <source>
        <dbReference type="ARBA" id="ARBA00022723"/>
    </source>
</evidence>
<dbReference type="SUPFAM" id="SSF53732">
    <property type="entry name" value="Aconitase iron-sulfur domain"/>
    <property type="match status" value="1"/>
</dbReference>
<comment type="cofactor">
    <cofactor evidence="1">
        <name>[4Fe-4S] cluster</name>
        <dbReference type="ChEBI" id="CHEBI:49883"/>
    </cofactor>
</comment>
<organism evidence="16 17">
    <name type="scientific">Actinokineospora auranticolor</name>
    <dbReference type="NCBI Taxonomy" id="155976"/>
    <lineage>
        <taxon>Bacteria</taxon>
        <taxon>Bacillati</taxon>
        <taxon>Actinomycetota</taxon>
        <taxon>Actinomycetes</taxon>
        <taxon>Pseudonocardiales</taxon>
        <taxon>Pseudonocardiaceae</taxon>
        <taxon>Actinokineospora</taxon>
    </lineage>
</organism>
<evidence type="ECO:0000256" key="6">
    <source>
        <dbReference type="ARBA" id="ARBA00022532"/>
    </source>
</evidence>
<evidence type="ECO:0000256" key="9">
    <source>
        <dbReference type="ARBA" id="ARBA00023004"/>
    </source>
</evidence>
<evidence type="ECO:0000259" key="15">
    <source>
        <dbReference type="Pfam" id="PF00694"/>
    </source>
</evidence>
<evidence type="ECO:0000256" key="13">
    <source>
        <dbReference type="SAM" id="MobiDB-lite"/>
    </source>
</evidence>
<keyword evidence="8" id="KW-0694">RNA-binding</keyword>
<name>A0A2S6GNT9_9PSEU</name>
<dbReference type="PROSITE" id="PS01244">
    <property type="entry name" value="ACONITASE_2"/>
    <property type="match status" value="1"/>
</dbReference>
<comment type="pathway">
    <text evidence="2">Carbohydrate metabolism; tricarboxylic acid cycle; isocitrate from oxaloacetate: step 2/2.</text>
</comment>
<keyword evidence="11" id="KW-0456">Lyase</keyword>
<dbReference type="FunFam" id="3.30.499.10:FF:000002">
    <property type="entry name" value="Aconitate hydratase"/>
    <property type="match status" value="1"/>
</dbReference>
<dbReference type="InterPro" id="IPR006249">
    <property type="entry name" value="Aconitase/IRP2"/>
</dbReference>
<evidence type="ECO:0000259" key="14">
    <source>
        <dbReference type="Pfam" id="PF00330"/>
    </source>
</evidence>
<dbReference type="PROSITE" id="PS00450">
    <property type="entry name" value="ACONITASE_1"/>
    <property type="match status" value="1"/>
</dbReference>
<dbReference type="PANTHER" id="PTHR11670">
    <property type="entry name" value="ACONITASE/IRON-RESPONSIVE ELEMENT FAMILY MEMBER"/>
    <property type="match status" value="1"/>
</dbReference>
<dbReference type="NCBIfam" id="NF009520">
    <property type="entry name" value="PRK12881.1"/>
    <property type="match status" value="1"/>
</dbReference>
<keyword evidence="10" id="KW-0411">Iron-sulfur</keyword>
<dbReference type="Pfam" id="PF00694">
    <property type="entry name" value="Aconitase_C"/>
    <property type="match status" value="1"/>
</dbReference>
<dbReference type="InterPro" id="IPR044137">
    <property type="entry name" value="AcnA_IRP_Swivel"/>
</dbReference>
<accession>A0A2S6GNT9</accession>
<dbReference type="CDD" id="cd01580">
    <property type="entry name" value="AcnA_IRP_Swivel"/>
    <property type="match status" value="1"/>
</dbReference>
<dbReference type="AlphaFoldDB" id="A0A2S6GNT9"/>
<feature type="domain" description="Aconitase A/isopropylmalate dehydratase small subunit swivel" evidence="15">
    <location>
        <begin position="727"/>
        <end position="861"/>
    </location>
</feature>
<keyword evidence="9" id="KW-0408">Iron</keyword>
<comment type="catalytic activity">
    <reaction evidence="12">
        <text>citrate = D-threo-isocitrate</text>
        <dbReference type="Rhea" id="RHEA:10336"/>
        <dbReference type="ChEBI" id="CHEBI:15562"/>
        <dbReference type="ChEBI" id="CHEBI:16947"/>
        <dbReference type="EC" id="4.2.1.3"/>
    </reaction>
</comment>
<gene>
    <name evidence="16" type="ORF">CLV40_109283</name>
</gene>
<evidence type="ECO:0000256" key="5">
    <source>
        <dbReference type="ARBA" id="ARBA00019378"/>
    </source>
</evidence>
<dbReference type="Pfam" id="PF00330">
    <property type="entry name" value="Aconitase"/>
    <property type="match status" value="1"/>
</dbReference>
<dbReference type="FunFam" id="3.20.19.10:FF:000001">
    <property type="entry name" value="Aconitate hydratase"/>
    <property type="match status" value="1"/>
</dbReference>
<dbReference type="EC" id="4.2.1.3" evidence="4"/>
<dbReference type="InterPro" id="IPR036008">
    <property type="entry name" value="Aconitase_4Fe-4S_dom"/>
</dbReference>
<sequence length="938" mass="99906">MTTPSKDSFGARATLTVGDASYEVYRLDAVEGAGRLPYSLKILLENLLRTEDGANITADHVRALAAWDPAAEPSTEIQFTPGRVVMQDFTGVPCVVDLATMREAVTQLGGDPDKVNPLAPAELVIDHSVIADVFGRPDAFEQNVDLEYERNKERYQFLRWGQTAFDEFKVVPPGTGIVHQVNIEHLARVVMTRDGVAYPDTVVGTDSHTTMVNGLGVLGWGVGGIEAEAAMLGQPVSMLIPRVVGFKLHGELPAGATATDLVLTITEMLRKQGVVGKFVEFYGSGVTAVPLANRATIGNMSPEFGSTAAIFPVDAETIEYLRFTGRSAEQVALVEAYAKEQGLWHDPAAEPAYSETLELDLATVVPSIAGPKRPQDRIELTDAKSAFRAALGSYTTDAPKSAVDESVEESFPASDAPAVSSGNGDGEPYDYHSAARGAEGRASKPTKVTVDGAEFELDHGAVAIAAITSCTNTSNPSVMIGAALLAKKAVERGLARKPWVKTTLAPGSKVVMDYYDRAGLTPYLDKLGFNLVGYGCTTCIGNSGPLLEEISAGVQSSDLAVVSVLSGNRNFEGRINPDIKMNYLASPPLVVAYALAGSMDIDITTEPLGTGTDGEPVFLTDIWPSPQEVAEVIASALSAESFASSYADVFAGDERWQSLPTPTGNVFEWDAESTYVRKPPYFDGMEMKPAPVTDISGARVLALLGDSVTTDHISPAGAIKQDSPAGEYLTSHGVERRDFNSYGSRRGNHEVMIRGTFANIRLRNLLLADENGGQGVQGGYTRDFTKGGEQAFIYDAAQNYAAAGTPLVVLAGKEYGSGSSRDWAAKGTSLLGVRAVITESFERIHRSNLIGMGVLPLQFPAGETAESLGLDGTETFDFVGVTALNDGSTPRTVQVTATKPDGAKVEFDAVVRIDTPGEADYYRNGGIMQYVLRKMVNS</sequence>
<dbReference type="GO" id="GO:0006099">
    <property type="term" value="P:tricarboxylic acid cycle"/>
    <property type="evidence" value="ECO:0007669"/>
    <property type="project" value="UniProtKB-UniPathway"/>
</dbReference>
<keyword evidence="6" id="KW-0816">Tricarboxylic acid cycle</keyword>
<evidence type="ECO:0000313" key="16">
    <source>
        <dbReference type="EMBL" id="PPK66898.1"/>
    </source>
</evidence>
<evidence type="ECO:0000256" key="8">
    <source>
        <dbReference type="ARBA" id="ARBA00022884"/>
    </source>
</evidence>
<dbReference type="GO" id="GO:0003994">
    <property type="term" value="F:aconitate hydratase activity"/>
    <property type="evidence" value="ECO:0007669"/>
    <property type="project" value="UniProtKB-EC"/>
</dbReference>
<dbReference type="UniPathway" id="UPA00223">
    <property type="reaction ID" value="UER00718"/>
</dbReference>
<dbReference type="Proteomes" id="UP000239203">
    <property type="component" value="Unassembled WGS sequence"/>
</dbReference>
<evidence type="ECO:0000256" key="1">
    <source>
        <dbReference type="ARBA" id="ARBA00001966"/>
    </source>
</evidence>
<dbReference type="Gene3D" id="3.20.19.10">
    <property type="entry name" value="Aconitase, domain 4"/>
    <property type="match status" value="1"/>
</dbReference>
<dbReference type="GO" id="GO:0019679">
    <property type="term" value="P:propionate metabolic process, methylcitrate cycle"/>
    <property type="evidence" value="ECO:0007669"/>
    <property type="project" value="UniProtKB-ARBA"/>
</dbReference>
<dbReference type="UniPathway" id="UPA00946"/>
<dbReference type="InterPro" id="IPR018136">
    <property type="entry name" value="Aconitase_4Fe-4S_BS"/>
</dbReference>
<dbReference type="Gene3D" id="6.10.190.10">
    <property type="match status" value="1"/>
</dbReference>
<comment type="similarity">
    <text evidence="3">Belongs to the aconitase/IPM isomerase family.</text>
</comment>
<dbReference type="RefSeq" id="WP_104480252.1">
    <property type="nucleotide sequence ID" value="NZ_CP154825.1"/>
</dbReference>
<dbReference type="InterPro" id="IPR015928">
    <property type="entry name" value="Aconitase/3IPM_dehydase_swvl"/>
</dbReference>
<keyword evidence="7" id="KW-0479">Metal-binding</keyword>
<evidence type="ECO:0000256" key="2">
    <source>
        <dbReference type="ARBA" id="ARBA00004717"/>
    </source>
</evidence>
<protein>
    <recommendedName>
        <fullName evidence="5">Aconitate hydratase A</fullName>
        <ecNumber evidence="4">4.2.1.3</ecNumber>
    </recommendedName>
</protein>
<evidence type="ECO:0000313" key="17">
    <source>
        <dbReference type="Proteomes" id="UP000239203"/>
    </source>
</evidence>
<keyword evidence="17" id="KW-1185">Reference proteome</keyword>
<evidence type="ECO:0000256" key="4">
    <source>
        <dbReference type="ARBA" id="ARBA00012926"/>
    </source>
</evidence>
<dbReference type="FunFam" id="3.30.499.10:FF:000009">
    <property type="entry name" value="Aconitate hydratase"/>
    <property type="match status" value="1"/>
</dbReference>
<reference evidence="16 17" key="1">
    <citation type="submission" date="2018-02" db="EMBL/GenBank/DDBJ databases">
        <title>Genomic Encyclopedia of Archaeal and Bacterial Type Strains, Phase II (KMG-II): from individual species to whole genera.</title>
        <authorList>
            <person name="Goeker M."/>
        </authorList>
    </citation>
    <scope>NUCLEOTIDE SEQUENCE [LARGE SCALE GENOMIC DNA]</scope>
    <source>
        <strain evidence="16 17">YU 961-1</strain>
    </source>
</reference>
<dbReference type="GO" id="GO:0046872">
    <property type="term" value="F:metal ion binding"/>
    <property type="evidence" value="ECO:0007669"/>
    <property type="project" value="UniProtKB-KW"/>
</dbReference>
<dbReference type="InterPro" id="IPR015931">
    <property type="entry name" value="Acnase/IPM_dHydase_lsu_aba_1/3"/>
</dbReference>